<feature type="transmembrane region" description="Helical" evidence="19">
    <location>
        <begin position="201"/>
        <end position="221"/>
    </location>
</feature>
<evidence type="ECO:0000256" key="18">
    <source>
        <dbReference type="ARBA" id="ARBA00039721"/>
    </source>
</evidence>
<dbReference type="EC" id="2.3.1.n6" evidence="17"/>
<dbReference type="Pfam" id="PF03062">
    <property type="entry name" value="MBOAT"/>
    <property type="match status" value="1"/>
</dbReference>
<feature type="transmembrane region" description="Helical" evidence="19">
    <location>
        <begin position="241"/>
        <end position="261"/>
    </location>
</feature>
<evidence type="ECO:0000256" key="19">
    <source>
        <dbReference type="SAM" id="Phobius"/>
    </source>
</evidence>
<evidence type="ECO:0000256" key="7">
    <source>
        <dbReference type="ARBA" id="ARBA00022692"/>
    </source>
</evidence>
<evidence type="ECO:0000256" key="15">
    <source>
        <dbReference type="ARBA" id="ARBA00025707"/>
    </source>
</evidence>
<evidence type="ECO:0000256" key="9">
    <source>
        <dbReference type="ARBA" id="ARBA00022989"/>
    </source>
</evidence>
<dbReference type="GO" id="GO:0030258">
    <property type="term" value="P:lipid modification"/>
    <property type="evidence" value="ECO:0007669"/>
    <property type="project" value="TreeGrafter"/>
</dbReference>
<evidence type="ECO:0000256" key="8">
    <source>
        <dbReference type="ARBA" id="ARBA00022824"/>
    </source>
</evidence>
<dbReference type="Proteomes" id="UP001208570">
    <property type="component" value="Unassembled WGS sequence"/>
</dbReference>
<evidence type="ECO:0000256" key="2">
    <source>
        <dbReference type="ARBA" id="ARBA00004240"/>
    </source>
</evidence>
<gene>
    <name evidence="20" type="ORF">LSH36_119g08038</name>
</gene>
<dbReference type="EC" id="2.3.1.23" evidence="16"/>
<keyword evidence="11 19" id="KW-0472">Membrane</keyword>
<evidence type="ECO:0000256" key="16">
    <source>
        <dbReference type="ARBA" id="ARBA00026120"/>
    </source>
</evidence>
<keyword evidence="13" id="KW-1208">Phospholipid metabolism</keyword>
<feature type="transmembrane region" description="Helical" evidence="19">
    <location>
        <begin position="53"/>
        <end position="72"/>
    </location>
</feature>
<evidence type="ECO:0000256" key="17">
    <source>
        <dbReference type="ARBA" id="ARBA00038923"/>
    </source>
</evidence>
<evidence type="ECO:0000256" key="6">
    <source>
        <dbReference type="ARBA" id="ARBA00022679"/>
    </source>
</evidence>
<keyword evidence="7 19" id="KW-0812">Transmembrane</keyword>
<keyword evidence="12" id="KW-0594">Phospholipid biosynthesis</keyword>
<dbReference type="EMBL" id="JAODUP010000119">
    <property type="protein sequence ID" value="KAK2161292.1"/>
    <property type="molecule type" value="Genomic_DNA"/>
</dbReference>
<keyword evidence="6" id="KW-0808">Transferase</keyword>
<keyword evidence="8" id="KW-0256">Endoplasmic reticulum</keyword>
<keyword evidence="9 19" id="KW-1133">Transmembrane helix</keyword>
<evidence type="ECO:0000256" key="1">
    <source>
        <dbReference type="ARBA" id="ARBA00004141"/>
    </source>
</evidence>
<keyword evidence="10" id="KW-0443">Lipid metabolism</keyword>
<evidence type="ECO:0000256" key="12">
    <source>
        <dbReference type="ARBA" id="ARBA00023209"/>
    </source>
</evidence>
<dbReference type="InterPro" id="IPR004299">
    <property type="entry name" value="MBOAT_fam"/>
</dbReference>
<dbReference type="InterPro" id="IPR049941">
    <property type="entry name" value="LPLAT_7/PORCN-like"/>
</dbReference>
<comment type="subcellular location">
    <subcellularLocation>
        <location evidence="2">Endoplasmic reticulum</location>
    </subcellularLocation>
    <subcellularLocation>
        <location evidence="1">Membrane</location>
        <topology evidence="1">Multi-pass membrane protein</topology>
    </subcellularLocation>
</comment>
<evidence type="ECO:0000256" key="13">
    <source>
        <dbReference type="ARBA" id="ARBA00023264"/>
    </source>
</evidence>
<keyword evidence="14" id="KW-0012">Acyltransferase</keyword>
<dbReference type="AlphaFoldDB" id="A0AAD9JXQ4"/>
<evidence type="ECO:0000256" key="10">
    <source>
        <dbReference type="ARBA" id="ARBA00023098"/>
    </source>
</evidence>
<evidence type="ECO:0000256" key="14">
    <source>
        <dbReference type="ARBA" id="ARBA00023315"/>
    </source>
</evidence>
<evidence type="ECO:0000256" key="3">
    <source>
        <dbReference type="ARBA" id="ARBA00005074"/>
    </source>
</evidence>
<name>A0AAD9JXQ4_9ANNE</name>
<dbReference type="PANTHER" id="PTHR13906:SF14">
    <property type="entry name" value="LYSOPHOSPHOLIPID ACYLTRANSFERASE 5"/>
    <property type="match status" value="1"/>
</dbReference>
<comment type="caution">
    <text evidence="20">The sequence shown here is derived from an EMBL/GenBank/DDBJ whole genome shotgun (WGS) entry which is preliminary data.</text>
</comment>
<comment type="pathway">
    <text evidence="15">Phospholipid metabolism.</text>
</comment>
<evidence type="ECO:0000256" key="5">
    <source>
        <dbReference type="ARBA" id="ARBA00022516"/>
    </source>
</evidence>
<dbReference type="PANTHER" id="PTHR13906">
    <property type="entry name" value="PORCUPINE"/>
    <property type="match status" value="1"/>
</dbReference>
<feature type="transmembrane region" description="Helical" evidence="19">
    <location>
        <begin position="101"/>
        <end position="121"/>
    </location>
</feature>
<evidence type="ECO:0000256" key="4">
    <source>
        <dbReference type="ARBA" id="ARBA00010323"/>
    </source>
</evidence>
<keyword evidence="21" id="KW-1185">Reference proteome</keyword>
<accession>A0AAD9JXQ4</accession>
<dbReference type="GO" id="GO:0047184">
    <property type="term" value="F:1-acylglycerophosphocholine O-acyltransferase activity"/>
    <property type="evidence" value="ECO:0007669"/>
    <property type="project" value="UniProtKB-EC"/>
</dbReference>
<feature type="transmembrane region" description="Helical" evidence="19">
    <location>
        <begin position="268"/>
        <end position="285"/>
    </location>
</feature>
<keyword evidence="5" id="KW-0444">Lipid biosynthesis</keyword>
<dbReference type="GO" id="GO:0005783">
    <property type="term" value="C:endoplasmic reticulum"/>
    <property type="evidence" value="ECO:0007669"/>
    <property type="project" value="UniProtKB-SubCell"/>
</dbReference>
<dbReference type="GO" id="GO:0006656">
    <property type="term" value="P:phosphatidylcholine biosynthetic process"/>
    <property type="evidence" value="ECO:0007669"/>
    <property type="project" value="TreeGrafter"/>
</dbReference>
<reference evidence="20" key="1">
    <citation type="journal article" date="2023" name="Mol. Biol. Evol.">
        <title>Third-Generation Sequencing Reveals the Adaptive Role of the Epigenome in Three Deep-Sea Polychaetes.</title>
        <authorList>
            <person name="Perez M."/>
            <person name="Aroh O."/>
            <person name="Sun Y."/>
            <person name="Lan Y."/>
            <person name="Juniper S.K."/>
            <person name="Young C.R."/>
            <person name="Angers B."/>
            <person name="Qian P.Y."/>
        </authorList>
    </citation>
    <scope>NUCLEOTIDE SEQUENCE</scope>
    <source>
        <strain evidence="20">P08H-3</strain>
    </source>
</reference>
<organism evidence="20 21">
    <name type="scientific">Paralvinella palmiformis</name>
    <dbReference type="NCBI Taxonomy" id="53620"/>
    <lineage>
        <taxon>Eukaryota</taxon>
        <taxon>Metazoa</taxon>
        <taxon>Spiralia</taxon>
        <taxon>Lophotrochozoa</taxon>
        <taxon>Annelida</taxon>
        <taxon>Polychaeta</taxon>
        <taxon>Sedentaria</taxon>
        <taxon>Canalipalpata</taxon>
        <taxon>Terebellida</taxon>
        <taxon>Terebelliformia</taxon>
        <taxon>Alvinellidae</taxon>
        <taxon>Paralvinella</taxon>
    </lineage>
</organism>
<evidence type="ECO:0000313" key="21">
    <source>
        <dbReference type="Proteomes" id="UP001208570"/>
    </source>
</evidence>
<comment type="pathway">
    <text evidence="3">Lipid metabolism; phospholipid metabolism.</text>
</comment>
<dbReference type="GO" id="GO:0016020">
    <property type="term" value="C:membrane"/>
    <property type="evidence" value="ECO:0007669"/>
    <property type="project" value="UniProtKB-SubCell"/>
</dbReference>
<proteinExistence type="inferred from homology"/>
<comment type="similarity">
    <text evidence="4">Belongs to the membrane-bound acyltransferase family.</text>
</comment>
<dbReference type="GO" id="GO:0071617">
    <property type="term" value="F:lysophospholipid acyltransferase activity"/>
    <property type="evidence" value="ECO:0007669"/>
    <property type="project" value="TreeGrafter"/>
</dbReference>
<evidence type="ECO:0000313" key="20">
    <source>
        <dbReference type="EMBL" id="KAK2161292.1"/>
    </source>
</evidence>
<sequence>MIDGGYTVSWTTPHCVLTLRLIGLTFDCYDGRKKEQLLSAEQKETALKKLPSLLEMAGHAYFFGGFLVGPQFPMSRYLSFVRGDFADKVSNGPPASVKPGLSRLGGGLLYIFLYQISLLFLSEPYLLSSDFQEGACIMTGLTYNGKDENGNDLWNGCANIHVIAYEKGSTLQDLIKAFNVNTNKWMAKYIFKRLKFLGNKYISQFTTLMFLAIWHGLYSGYFMNFLLEFFIMKFEREVTTILLRLTTVQNIWYLPGGPFLFWVIKKAWCQFMLSYALVSFCLLAFNQYMQVYASVLFILHVICLAWIPLYPQLKRLVAGDNKSNGVNSEVGATVRPKSD</sequence>
<feature type="transmembrane region" description="Helical" evidence="19">
    <location>
        <begin position="291"/>
        <end position="310"/>
    </location>
</feature>
<evidence type="ECO:0000256" key="11">
    <source>
        <dbReference type="ARBA" id="ARBA00023136"/>
    </source>
</evidence>
<protein>
    <recommendedName>
        <fullName evidence="18">Lysophospholipid acyltransferase 5</fullName>
        <ecNumber evidence="16">2.3.1.23</ecNumber>
        <ecNumber evidence="17">2.3.1.n6</ecNumber>
    </recommendedName>
</protein>